<evidence type="ECO:0000313" key="5">
    <source>
        <dbReference type="Proteomes" id="UP000198967"/>
    </source>
</evidence>
<dbReference type="AlphaFoldDB" id="A0A1G7XLJ2"/>
<gene>
    <name evidence="4" type="ORF">SAMN05216377_11617</name>
</gene>
<evidence type="ECO:0000256" key="1">
    <source>
        <dbReference type="SAM" id="MobiDB-lite"/>
    </source>
</evidence>
<sequence>MGRVRSLTRSVAGAALVLVVAAGCSAEPPSPPPAPPTATPEAAPSAPVTPGTVLNPGEPRELVTGMEVPWGIAFLPDGSALVTQRIPATISRVDPDGRVTELGRVEGVTPTGEGGLLGIALSPGYATDRTVFVMFTTSDDNRVVKIVADPDGTIDGSRGNQQEVVTGITKGGNHDGGRLAFGPDGYLYITAGEAGRGDPAQDRDDLGGKILRVTADGAPAPGNPFGTPVYTLGHRNPQGLAWDPSGRLYAAEFGQNNLDEINLLQPGGNYGWPEVEGQEGRDGFLDPVAQQPVRNASWSGLTYAGGSLYVGALRGERLFRYPVNADGSLGEPQVLFEDVYGRIRTVATTPDGRAIWFTTSNRDGRGDPRDGDDRIIVLPLSRAQHHPFTVSP</sequence>
<accession>A0A1G7XLJ2</accession>
<keyword evidence="5" id="KW-1185">Reference proteome</keyword>
<evidence type="ECO:0000313" key="4">
    <source>
        <dbReference type="EMBL" id="SDG84971.1"/>
    </source>
</evidence>
<dbReference type="InterPro" id="IPR011042">
    <property type="entry name" value="6-blade_b-propeller_TolB-like"/>
</dbReference>
<dbReference type="InterPro" id="IPR012938">
    <property type="entry name" value="Glc/Sorbosone_DH"/>
</dbReference>
<name>A0A1G7XLJ2_PSEOR</name>
<feature type="signal peptide" evidence="2">
    <location>
        <begin position="1"/>
        <end position="26"/>
    </location>
</feature>
<evidence type="ECO:0000259" key="3">
    <source>
        <dbReference type="Pfam" id="PF07995"/>
    </source>
</evidence>
<proteinExistence type="predicted"/>
<dbReference type="PANTHER" id="PTHR19328">
    <property type="entry name" value="HEDGEHOG-INTERACTING PROTEIN"/>
    <property type="match status" value="1"/>
</dbReference>
<dbReference type="PROSITE" id="PS51257">
    <property type="entry name" value="PROKAR_LIPOPROTEIN"/>
    <property type="match status" value="1"/>
</dbReference>
<organism evidence="4 5">
    <name type="scientific">Pseudonocardia oroxyli</name>
    <dbReference type="NCBI Taxonomy" id="366584"/>
    <lineage>
        <taxon>Bacteria</taxon>
        <taxon>Bacillati</taxon>
        <taxon>Actinomycetota</taxon>
        <taxon>Actinomycetes</taxon>
        <taxon>Pseudonocardiales</taxon>
        <taxon>Pseudonocardiaceae</taxon>
        <taxon>Pseudonocardia</taxon>
    </lineage>
</organism>
<feature type="chain" id="PRO_5011781332" evidence="2">
    <location>
        <begin position="27"/>
        <end position="392"/>
    </location>
</feature>
<dbReference type="InterPro" id="IPR011041">
    <property type="entry name" value="Quinoprot_gluc/sorb_DH_b-prop"/>
</dbReference>
<protein>
    <submittedName>
        <fullName evidence="4">Glucose/arabinose dehydrogenase, beta-propeller fold</fullName>
    </submittedName>
</protein>
<dbReference type="PANTHER" id="PTHR19328:SF13">
    <property type="entry name" value="HIPL1 PROTEIN"/>
    <property type="match status" value="1"/>
</dbReference>
<feature type="region of interest" description="Disordered" evidence="1">
    <location>
        <begin position="25"/>
        <end position="51"/>
    </location>
</feature>
<dbReference type="Gene3D" id="2.120.10.30">
    <property type="entry name" value="TolB, C-terminal domain"/>
    <property type="match status" value="1"/>
</dbReference>
<feature type="compositionally biased region" description="Pro residues" evidence="1">
    <location>
        <begin position="28"/>
        <end position="38"/>
    </location>
</feature>
<dbReference type="Proteomes" id="UP000198967">
    <property type="component" value="Unassembled WGS sequence"/>
</dbReference>
<evidence type="ECO:0000256" key="2">
    <source>
        <dbReference type="SAM" id="SignalP"/>
    </source>
</evidence>
<dbReference type="EMBL" id="FNBE01000016">
    <property type="protein sequence ID" value="SDG84971.1"/>
    <property type="molecule type" value="Genomic_DNA"/>
</dbReference>
<dbReference type="STRING" id="366584.SAMN05216377_11617"/>
<feature type="domain" description="Glucose/Sorbosone dehydrogenase" evidence="3">
    <location>
        <begin position="67"/>
        <end position="365"/>
    </location>
</feature>
<reference evidence="4 5" key="1">
    <citation type="submission" date="2016-10" db="EMBL/GenBank/DDBJ databases">
        <authorList>
            <person name="de Groot N.N."/>
        </authorList>
    </citation>
    <scope>NUCLEOTIDE SEQUENCE [LARGE SCALE GENOMIC DNA]</scope>
    <source>
        <strain evidence="4 5">CGMCC 4.3143</strain>
    </source>
</reference>
<dbReference type="Pfam" id="PF07995">
    <property type="entry name" value="GSDH"/>
    <property type="match status" value="1"/>
</dbReference>
<dbReference type="SUPFAM" id="SSF50952">
    <property type="entry name" value="Soluble quinoprotein glucose dehydrogenase"/>
    <property type="match status" value="1"/>
</dbReference>
<keyword evidence="2" id="KW-0732">Signal</keyword>